<dbReference type="AlphaFoldDB" id="A0A1S1HDC7"/>
<proteinExistence type="predicted"/>
<keyword evidence="3" id="KW-1185">Reference proteome</keyword>
<name>A0A1S1HDC7_9SPHN</name>
<gene>
    <name evidence="2" type="ORF">BHE75_00441</name>
</gene>
<protein>
    <recommendedName>
        <fullName evidence="1">DUF559 domain-containing protein</fullName>
    </recommendedName>
</protein>
<dbReference type="InterPro" id="IPR007569">
    <property type="entry name" value="DUF559"/>
</dbReference>
<dbReference type="InterPro" id="IPR011335">
    <property type="entry name" value="Restrct_endonuc-II-like"/>
</dbReference>
<dbReference type="SUPFAM" id="SSF52980">
    <property type="entry name" value="Restriction endonuclease-like"/>
    <property type="match status" value="1"/>
</dbReference>
<dbReference type="Pfam" id="PF04480">
    <property type="entry name" value="DUF559"/>
    <property type="match status" value="1"/>
</dbReference>
<feature type="domain" description="DUF559" evidence="1">
    <location>
        <begin position="11"/>
        <end position="111"/>
    </location>
</feature>
<organism evidence="2 3">
    <name type="scientific">Edaphosphingomonas haloaromaticamans</name>
    <dbReference type="NCBI Taxonomy" id="653954"/>
    <lineage>
        <taxon>Bacteria</taxon>
        <taxon>Pseudomonadati</taxon>
        <taxon>Pseudomonadota</taxon>
        <taxon>Alphaproteobacteria</taxon>
        <taxon>Sphingomonadales</taxon>
        <taxon>Rhizorhabdaceae</taxon>
        <taxon>Edaphosphingomonas</taxon>
    </lineage>
</organism>
<dbReference type="OrthoDB" id="9798754at2"/>
<dbReference type="PANTHER" id="PTHR38590">
    <property type="entry name" value="BLL0828 PROTEIN"/>
    <property type="match status" value="1"/>
</dbReference>
<evidence type="ECO:0000259" key="1">
    <source>
        <dbReference type="Pfam" id="PF04480"/>
    </source>
</evidence>
<dbReference type="Proteomes" id="UP000179467">
    <property type="component" value="Unassembled WGS sequence"/>
</dbReference>
<evidence type="ECO:0000313" key="2">
    <source>
        <dbReference type="EMBL" id="OHT18470.1"/>
    </source>
</evidence>
<comment type="caution">
    <text evidence="2">The sequence shown here is derived from an EMBL/GenBank/DDBJ whole genome shotgun (WGS) entry which is preliminary data.</text>
</comment>
<evidence type="ECO:0000313" key="3">
    <source>
        <dbReference type="Proteomes" id="UP000179467"/>
    </source>
</evidence>
<accession>A0A1S1HDC7</accession>
<dbReference type="PANTHER" id="PTHR38590:SF1">
    <property type="entry name" value="BLL0828 PROTEIN"/>
    <property type="match status" value="1"/>
</dbReference>
<dbReference type="EMBL" id="MIPT01000001">
    <property type="protein sequence ID" value="OHT18470.1"/>
    <property type="molecule type" value="Genomic_DNA"/>
</dbReference>
<sequence>MALRIDPRLGDFARTLRRVPTPLEEKLWHHLRSSRLGGFKFRRQIVLDPYIVDFFCPAVGLIVELDGDSHDAQADARRDAALAARGFTTLRFTNRDVGENLEGVLADILRKASSLPPRFTHPPAPSLEREGGL</sequence>
<dbReference type="CDD" id="cd01038">
    <property type="entry name" value="Endonuclease_DUF559"/>
    <property type="match status" value="1"/>
</dbReference>
<dbReference type="RefSeq" id="WP_070932074.1">
    <property type="nucleotide sequence ID" value="NZ_MIPT01000001.1"/>
</dbReference>
<dbReference type="InterPro" id="IPR047216">
    <property type="entry name" value="Endonuclease_DUF559_bact"/>
</dbReference>
<dbReference type="Gene3D" id="3.40.960.10">
    <property type="entry name" value="VSR Endonuclease"/>
    <property type="match status" value="1"/>
</dbReference>
<reference evidence="2 3" key="1">
    <citation type="submission" date="2016-09" db="EMBL/GenBank/DDBJ databases">
        <title>Metabolic pathway, cell adaptation mechanisms and a novel monoxygenase revealed through proteogenomic-transcription analysis of a Sphingomonas haloaromaticamans strain degrading the fungicide ortho-phenylphenol.</title>
        <authorList>
            <person name="Perruchon C."/>
            <person name="Papadopoulou E.S."/>
            <person name="Rousidou C."/>
            <person name="Vasileiadis S."/>
            <person name="Tanou G."/>
            <person name="Amoutzias G."/>
            <person name="Molassiotis A."/>
            <person name="Karpouzas D.G."/>
        </authorList>
    </citation>
    <scope>NUCLEOTIDE SEQUENCE [LARGE SCALE GENOMIC DNA]</scope>
    <source>
        <strain evidence="2 3">P3</strain>
    </source>
</reference>